<feature type="domain" description="VTT" evidence="7">
    <location>
        <begin position="73"/>
        <end position="190"/>
    </location>
</feature>
<feature type="transmembrane region" description="Helical" evidence="6">
    <location>
        <begin position="206"/>
        <end position="229"/>
    </location>
</feature>
<keyword evidence="5 6" id="KW-0472">Membrane</keyword>
<evidence type="ECO:0000256" key="5">
    <source>
        <dbReference type="ARBA" id="ARBA00023136"/>
    </source>
</evidence>
<organism evidence="8 9">
    <name type="scientific">Aerophototrophica crusticola</name>
    <dbReference type="NCBI Taxonomy" id="1709002"/>
    <lineage>
        <taxon>Bacteria</taxon>
        <taxon>Pseudomonadati</taxon>
        <taxon>Pseudomonadota</taxon>
        <taxon>Alphaproteobacteria</taxon>
        <taxon>Rhodospirillales</taxon>
        <taxon>Rhodospirillaceae</taxon>
        <taxon>Aerophototrophica</taxon>
    </lineage>
</organism>
<keyword evidence="2 6" id="KW-1003">Cell membrane</keyword>
<dbReference type="PANTHER" id="PTHR12677:SF59">
    <property type="entry name" value="GOLGI APPARATUS MEMBRANE PROTEIN TVP38-RELATED"/>
    <property type="match status" value="1"/>
</dbReference>
<feature type="transmembrane region" description="Helical" evidence="6">
    <location>
        <begin position="55"/>
        <end position="78"/>
    </location>
</feature>
<dbReference type="InterPro" id="IPR015414">
    <property type="entry name" value="TMEM64"/>
</dbReference>
<proteinExistence type="inferred from homology"/>
<reference evidence="8" key="1">
    <citation type="submission" date="2020-04" db="EMBL/GenBank/DDBJ databases">
        <title>A desert anoxygenic phototrophic bacterium fixes CO2 using RubisCO under aerobic conditions.</title>
        <authorList>
            <person name="Tang K."/>
        </authorList>
    </citation>
    <scope>NUCLEOTIDE SEQUENCE [LARGE SCALE GENOMIC DNA]</scope>
    <source>
        <strain evidence="8">MIMtkB3</strain>
    </source>
</reference>
<comment type="similarity">
    <text evidence="6">Belongs to the TVP38/TMEM64 family.</text>
</comment>
<dbReference type="Proteomes" id="UP000501891">
    <property type="component" value="Chromosome"/>
</dbReference>
<dbReference type="Pfam" id="PF09335">
    <property type="entry name" value="VTT_dom"/>
    <property type="match status" value="1"/>
</dbReference>
<name>A0A858R3B7_9PROT</name>
<dbReference type="GO" id="GO:0005886">
    <property type="term" value="C:plasma membrane"/>
    <property type="evidence" value="ECO:0007669"/>
    <property type="project" value="UniProtKB-SubCell"/>
</dbReference>
<evidence type="ECO:0000259" key="7">
    <source>
        <dbReference type="Pfam" id="PF09335"/>
    </source>
</evidence>
<feature type="transmembrane region" description="Helical" evidence="6">
    <location>
        <begin position="163"/>
        <end position="186"/>
    </location>
</feature>
<evidence type="ECO:0000256" key="4">
    <source>
        <dbReference type="ARBA" id="ARBA00022989"/>
    </source>
</evidence>
<evidence type="ECO:0000256" key="2">
    <source>
        <dbReference type="ARBA" id="ARBA00022475"/>
    </source>
</evidence>
<dbReference type="InterPro" id="IPR032816">
    <property type="entry name" value="VTT_dom"/>
</dbReference>
<sequence length="241" mass="24988">MAAPATPAWKRLLPLAVLAAGIGAVFALDLDRYLSFSALAENRQALAGWVDANPLLAPAGFVLAYALAVALSIPGAIFLTLAGGLLFGVVAGTLYVVAGATLGATLLFLAARTALGDLLRAKAGPWLAKLEDGFRQDALSYLLFLRLVPAFPFWLVNLVPAFLGVRLSTFVIGTFLGIIPGTLVYVSVGNGLGAVLDQGGTPDLGIIFTPSVLLPLLGLAALSLVPILLKRFKRPTEAARG</sequence>
<evidence type="ECO:0000256" key="3">
    <source>
        <dbReference type="ARBA" id="ARBA00022692"/>
    </source>
</evidence>
<dbReference type="KEGG" id="acru:HHL28_01010"/>
<dbReference type="PANTHER" id="PTHR12677">
    <property type="entry name" value="GOLGI APPARATUS MEMBRANE PROTEIN TVP38-RELATED"/>
    <property type="match status" value="1"/>
</dbReference>
<protein>
    <recommendedName>
        <fullName evidence="6">TVP38/TMEM64 family membrane protein</fullName>
    </recommendedName>
</protein>
<keyword evidence="4 6" id="KW-1133">Transmembrane helix</keyword>
<gene>
    <name evidence="8" type="ORF">HHL28_01010</name>
</gene>
<accession>A0A858R3B7</accession>
<evidence type="ECO:0000313" key="8">
    <source>
        <dbReference type="EMBL" id="QJE71877.1"/>
    </source>
</evidence>
<dbReference type="EMBL" id="CP051775">
    <property type="protein sequence ID" value="QJE71877.1"/>
    <property type="molecule type" value="Genomic_DNA"/>
</dbReference>
<comment type="subcellular location">
    <subcellularLocation>
        <location evidence="1 6">Cell membrane</location>
        <topology evidence="1 6">Multi-pass membrane protein</topology>
    </subcellularLocation>
</comment>
<keyword evidence="3 6" id="KW-0812">Transmembrane</keyword>
<keyword evidence="9" id="KW-1185">Reference proteome</keyword>
<evidence type="ECO:0000256" key="1">
    <source>
        <dbReference type="ARBA" id="ARBA00004651"/>
    </source>
</evidence>
<feature type="transmembrane region" description="Helical" evidence="6">
    <location>
        <begin position="85"/>
        <end position="110"/>
    </location>
</feature>
<dbReference type="AlphaFoldDB" id="A0A858R3B7"/>
<feature type="transmembrane region" description="Helical" evidence="6">
    <location>
        <begin position="138"/>
        <end position="156"/>
    </location>
</feature>
<evidence type="ECO:0000313" key="9">
    <source>
        <dbReference type="Proteomes" id="UP000501891"/>
    </source>
</evidence>
<evidence type="ECO:0000256" key="6">
    <source>
        <dbReference type="RuleBase" id="RU366058"/>
    </source>
</evidence>